<protein>
    <recommendedName>
        <fullName evidence="8">S-acyltransferase</fullName>
        <ecNumber evidence="8">2.3.1.225</ecNumber>
    </recommendedName>
    <alternativeName>
        <fullName evidence="8">Palmitoyltransferase</fullName>
    </alternativeName>
</protein>
<organism evidence="10 11">
    <name type="scientific">Monoraphidium neglectum</name>
    <dbReference type="NCBI Taxonomy" id="145388"/>
    <lineage>
        <taxon>Eukaryota</taxon>
        <taxon>Viridiplantae</taxon>
        <taxon>Chlorophyta</taxon>
        <taxon>core chlorophytes</taxon>
        <taxon>Chlorophyceae</taxon>
        <taxon>CS clade</taxon>
        <taxon>Sphaeropleales</taxon>
        <taxon>Selenastraceae</taxon>
        <taxon>Monoraphidium</taxon>
    </lineage>
</organism>
<accession>A0A0D2LMT0</accession>
<dbReference type="GeneID" id="25726476"/>
<dbReference type="Proteomes" id="UP000054498">
    <property type="component" value="Unassembled WGS sequence"/>
</dbReference>
<comment type="domain">
    <text evidence="8">The DHHC domain is required for palmitoyltransferase activity.</text>
</comment>
<evidence type="ECO:0000256" key="2">
    <source>
        <dbReference type="ARBA" id="ARBA00008574"/>
    </source>
</evidence>
<comment type="catalytic activity">
    <reaction evidence="8">
        <text>L-cysteinyl-[protein] + hexadecanoyl-CoA = S-hexadecanoyl-L-cysteinyl-[protein] + CoA</text>
        <dbReference type="Rhea" id="RHEA:36683"/>
        <dbReference type="Rhea" id="RHEA-COMP:10131"/>
        <dbReference type="Rhea" id="RHEA-COMP:11032"/>
        <dbReference type="ChEBI" id="CHEBI:29950"/>
        <dbReference type="ChEBI" id="CHEBI:57287"/>
        <dbReference type="ChEBI" id="CHEBI:57379"/>
        <dbReference type="ChEBI" id="CHEBI:74151"/>
        <dbReference type="EC" id="2.3.1.225"/>
    </reaction>
</comment>
<reference evidence="10 11" key="1">
    <citation type="journal article" date="2013" name="BMC Genomics">
        <title>Reconstruction of the lipid metabolism for the microalga Monoraphidium neglectum from its genome sequence reveals characteristics suitable for biofuel production.</title>
        <authorList>
            <person name="Bogen C."/>
            <person name="Al-Dilaimi A."/>
            <person name="Albersmeier A."/>
            <person name="Wichmann J."/>
            <person name="Grundmann M."/>
            <person name="Rupp O."/>
            <person name="Lauersen K.J."/>
            <person name="Blifernez-Klassen O."/>
            <person name="Kalinowski J."/>
            <person name="Goesmann A."/>
            <person name="Mussgnug J.H."/>
            <person name="Kruse O."/>
        </authorList>
    </citation>
    <scope>NUCLEOTIDE SEQUENCE [LARGE SCALE GENOMIC DNA]</scope>
    <source>
        <strain evidence="10 11">SAG 48.87</strain>
    </source>
</reference>
<comment type="subcellular location">
    <subcellularLocation>
        <location evidence="1">Membrane</location>
        <topology evidence="1">Multi-pass membrane protein</topology>
    </subcellularLocation>
</comment>
<name>A0A0D2LMT0_9CHLO</name>
<feature type="domain" description="Palmitoyltransferase DHHC" evidence="9">
    <location>
        <begin position="107"/>
        <end position="247"/>
    </location>
</feature>
<gene>
    <name evidence="10" type="ORF">MNEG_0358</name>
</gene>
<dbReference type="EC" id="2.3.1.225" evidence="8"/>
<dbReference type="STRING" id="145388.A0A0D2LMT0"/>
<comment type="similarity">
    <text evidence="2 8">Belongs to the DHHC palmitoyltransferase family.</text>
</comment>
<dbReference type="AlphaFoldDB" id="A0A0D2LMT0"/>
<evidence type="ECO:0000256" key="4">
    <source>
        <dbReference type="ARBA" id="ARBA00022692"/>
    </source>
</evidence>
<evidence type="ECO:0000313" key="10">
    <source>
        <dbReference type="EMBL" id="KIZ07589.1"/>
    </source>
</evidence>
<dbReference type="InterPro" id="IPR039859">
    <property type="entry name" value="PFA4/ZDH16/20/ERF2-like"/>
</dbReference>
<dbReference type="KEGG" id="mng:MNEG_0358"/>
<dbReference type="PANTHER" id="PTHR12246">
    <property type="entry name" value="PALMITOYLTRANSFERASE ZDHHC16"/>
    <property type="match status" value="1"/>
</dbReference>
<dbReference type="RefSeq" id="XP_013906608.1">
    <property type="nucleotide sequence ID" value="XM_014051154.1"/>
</dbReference>
<feature type="transmembrane region" description="Helical" evidence="8">
    <location>
        <begin position="153"/>
        <end position="180"/>
    </location>
</feature>
<dbReference type="InterPro" id="IPR001594">
    <property type="entry name" value="Palmitoyltrfase_DHHC"/>
</dbReference>
<evidence type="ECO:0000259" key="9">
    <source>
        <dbReference type="Pfam" id="PF01529"/>
    </source>
</evidence>
<evidence type="ECO:0000256" key="3">
    <source>
        <dbReference type="ARBA" id="ARBA00022679"/>
    </source>
</evidence>
<dbReference type="GO" id="GO:0016020">
    <property type="term" value="C:membrane"/>
    <property type="evidence" value="ECO:0007669"/>
    <property type="project" value="UniProtKB-SubCell"/>
</dbReference>
<keyword evidence="7 8" id="KW-0012">Acyltransferase</keyword>
<dbReference type="OrthoDB" id="331948at2759"/>
<dbReference type="PROSITE" id="PS50216">
    <property type="entry name" value="DHHC"/>
    <property type="match status" value="1"/>
</dbReference>
<keyword evidence="11" id="KW-1185">Reference proteome</keyword>
<evidence type="ECO:0000256" key="6">
    <source>
        <dbReference type="ARBA" id="ARBA00023136"/>
    </source>
</evidence>
<proteinExistence type="inferred from homology"/>
<evidence type="ECO:0000256" key="1">
    <source>
        <dbReference type="ARBA" id="ARBA00004141"/>
    </source>
</evidence>
<keyword evidence="4 8" id="KW-0812">Transmembrane</keyword>
<dbReference type="GO" id="GO:0019706">
    <property type="term" value="F:protein-cysteine S-palmitoyltransferase activity"/>
    <property type="evidence" value="ECO:0007669"/>
    <property type="project" value="UniProtKB-EC"/>
</dbReference>
<dbReference type="EMBL" id="KK100247">
    <property type="protein sequence ID" value="KIZ07589.1"/>
    <property type="molecule type" value="Genomic_DNA"/>
</dbReference>
<evidence type="ECO:0000313" key="11">
    <source>
        <dbReference type="Proteomes" id="UP000054498"/>
    </source>
</evidence>
<keyword evidence="5 8" id="KW-1133">Transmembrane helix</keyword>
<evidence type="ECO:0000256" key="5">
    <source>
        <dbReference type="ARBA" id="ARBA00022989"/>
    </source>
</evidence>
<evidence type="ECO:0000256" key="7">
    <source>
        <dbReference type="ARBA" id="ARBA00023315"/>
    </source>
</evidence>
<feature type="transmembrane region" description="Helical" evidence="8">
    <location>
        <begin position="61"/>
        <end position="80"/>
    </location>
</feature>
<evidence type="ECO:0000256" key="8">
    <source>
        <dbReference type="RuleBase" id="RU079119"/>
    </source>
</evidence>
<sequence>MLASAATLALIGSAARARGLKWDWAVAGVLSTFVYLYVVCVTCAILPWLSVSVPGMSNLAVLTVTTVLALWCFVACIFFDPGRVPAGWQPDAEDGPKLQEVKKKDGGLRFCQKCGVHKPPRTHHCSVCQRCVLRMDHHCPWTGNCVGHGNYRAFFLLLLYGVAALWHATGLLLAHAWHVLSAVSADRVLRTGPSGRVTEAGSAGLWVHLVLEGLAFCLAAPAAVALSSLLSFHVRMVLTNKTTIEWREGVTAQLVSAMPLAGAPRGAHPYDIGVCNNLREVLGESADEWCWPPVRPTPGGTSYPTVFDPGVRLPSYKR</sequence>
<feature type="transmembrane region" description="Helical" evidence="8">
    <location>
        <begin position="27"/>
        <end position="49"/>
    </location>
</feature>
<dbReference type="Pfam" id="PF01529">
    <property type="entry name" value="DHHC"/>
    <property type="match status" value="1"/>
</dbReference>
<keyword evidence="6 8" id="KW-0472">Membrane</keyword>
<keyword evidence="3 8" id="KW-0808">Transferase</keyword>